<organism evidence="2 3">
    <name type="scientific">Paramecium octaurelia</name>
    <dbReference type="NCBI Taxonomy" id="43137"/>
    <lineage>
        <taxon>Eukaryota</taxon>
        <taxon>Sar</taxon>
        <taxon>Alveolata</taxon>
        <taxon>Ciliophora</taxon>
        <taxon>Intramacronucleata</taxon>
        <taxon>Oligohymenophorea</taxon>
        <taxon>Peniculida</taxon>
        <taxon>Parameciidae</taxon>
        <taxon>Paramecium</taxon>
    </lineage>
</organism>
<keyword evidence="3" id="KW-1185">Reference proteome</keyword>
<evidence type="ECO:0008006" key="4">
    <source>
        <dbReference type="Google" id="ProtNLM"/>
    </source>
</evidence>
<name>A0A8S1V337_PAROT</name>
<sequence>MSTNILYKLIISHSIILIKIIVNQILKEDILPITLASLLHYIQWCKFGVLIAKHNNIEYILSQFCNQIMQFIINRVFGVGIQIILYQIDTMILFPKNVSHLIFIMQSTIKESLLAYKQYQTMTTIHKQQSSIRNLFQDQRNGLWIYEIPAVIINAILFLQIGNIVQLWYQVSNQFIHIQILENRSEVIHIICQN</sequence>
<dbReference type="Proteomes" id="UP000683925">
    <property type="component" value="Unassembled WGS sequence"/>
</dbReference>
<keyword evidence="1" id="KW-1133">Transmembrane helix</keyword>
<feature type="transmembrane region" description="Helical" evidence="1">
    <location>
        <begin position="143"/>
        <end position="169"/>
    </location>
</feature>
<evidence type="ECO:0000313" key="2">
    <source>
        <dbReference type="EMBL" id="CAD8171838.1"/>
    </source>
</evidence>
<keyword evidence="1" id="KW-0812">Transmembrane</keyword>
<reference evidence="2" key="1">
    <citation type="submission" date="2021-01" db="EMBL/GenBank/DDBJ databases">
        <authorList>
            <consortium name="Genoscope - CEA"/>
            <person name="William W."/>
        </authorList>
    </citation>
    <scope>NUCLEOTIDE SEQUENCE</scope>
</reference>
<accession>A0A8S1V337</accession>
<evidence type="ECO:0000256" key="1">
    <source>
        <dbReference type="SAM" id="Phobius"/>
    </source>
</evidence>
<proteinExistence type="predicted"/>
<keyword evidence="1" id="KW-0472">Membrane</keyword>
<evidence type="ECO:0000313" key="3">
    <source>
        <dbReference type="Proteomes" id="UP000683925"/>
    </source>
</evidence>
<gene>
    <name evidence="2" type="ORF">POCTA_138.1.T0590054</name>
</gene>
<dbReference type="EMBL" id="CAJJDP010000058">
    <property type="protein sequence ID" value="CAD8171838.1"/>
    <property type="molecule type" value="Genomic_DNA"/>
</dbReference>
<dbReference type="AlphaFoldDB" id="A0A8S1V337"/>
<comment type="caution">
    <text evidence="2">The sequence shown here is derived from an EMBL/GenBank/DDBJ whole genome shotgun (WGS) entry which is preliminary data.</text>
</comment>
<protein>
    <recommendedName>
        <fullName evidence="4">Transmembrane protein</fullName>
    </recommendedName>
</protein>